<dbReference type="AlphaFoldDB" id="A0A7S1UTI8"/>
<feature type="region of interest" description="Disordered" evidence="2">
    <location>
        <begin position="322"/>
        <end position="343"/>
    </location>
</feature>
<feature type="compositionally biased region" description="Polar residues" evidence="2">
    <location>
        <begin position="330"/>
        <end position="342"/>
    </location>
</feature>
<feature type="region of interest" description="Disordered" evidence="2">
    <location>
        <begin position="625"/>
        <end position="652"/>
    </location>
</feature>
<feature type="compositionally biased region" description="Basic and acidic residues" evidence="2">
    <location>
        <begin position="643"/>
        <end position="652"/>
    </location>
</feature>
<accession>A0A7S1UTI8</accession>
<organism evidence="3">
    <name type="scientific">Grammatophora oceanica</name>
    <dbReference type="NCBI Taxonomy" id="210454"/>
    <lineage>
        <taxon>Eukaryota</taxon>
        <taxon>Sar</taxon>
        <taxon>Stramenopiles</taxon>
        <taxon>Ochrophyta</taxon>
        <taxon>Bacillariophyta</taxon>
        <taxon>Fragilariophyceae</taxon>
        <taxon>Fragilariophycidae</taxon>
        <taxon>Rhabdonematales</taxon>
        <taxon>Grammatophoraceae</taxon>
        <taxon>Grammatophora</taxon>
    </lineage>
</organism>
<evidence type="ECO:0000256" key="1">
    <source>
        <dbReference type="SAM" id="Coils"/>
    </source>
</evidence>
<gene>
    <name evidence="3" type="ORF">GOCE00092_LOCUS6868</name>
</gene>
<feature type="coiled-coil region" evidence="1">
    <location>
        <begin position="801"/>
        <end position="828"/>
    </location>
</feature>
<reference evidence="3" key="1">
    <citation type="submission" date="2021-01" db="EMBL/GenBank/DDBJ databases">
        <authorList>
            <person name="Corre E."/>
            <person name="Pelletier E."/>
            <person name="Niang G."/>
            <person name="Scheremetjew M."/>
            <person name="Finn R."/>
            <person name="Kale V."/>
            <person name="Holt S."/>
            <person name="Cochrane G."/>
            <person name="Meng A."/>
            <person name="Brown T."/>
            <person name="Cohen L."/>
        </authorList>
    </citation>
    <scope>NUCLEOTIDE SEQUENCE</scope>
    <source>
        <strain evidence="3">CCMP 410</strain>
    </source>
</reference>
<feature type="compositionally biased region" description="Polar residues" evidence="2">
    <location>
        <begin position="29"/>
        <end position="52"/>
    </location>
</feature>
<evidence type="ECO:0008006" key="4">
    <source>
        <dbReference type="Google" id="ProtNLM"/>
    </source>
</evidence>
<name>A0A7S1UTI8_9STRA</name>
<sequence>MMVASDKTRKGGWRKRLFNNRSKHHHNNNTKNDPGSPTRTKSSLPASDTNALKSIAPRRTQPQHEIVVSDESEQSSFELPQQRPKPRKKKAQPFADFVFPDESFSKGPFGDGLDQSVHSIQSSIYSESDTESQREAEEELEVDEDTFANARRQTHDRLSKARQILTRPFGRQDLPQARPWVIEVSPAEWDANENRWKYRVLVQRRVLMESSDDIPHSFTTAFTWRSLADFLWLEEALKAEFHGALMLPLLSIAIGTPNLLVSQDDAQHDEVDASLLRDWFADVLNGIRGQGELVLHQQVDIISSEAMEAFLYRNTNPKLPTKKAAKLSKSPGSLLTTSSQLDNPWRDSPVKELQEESFVQSLWVKPLLCGMDSLCGAPPPPQSPQRTKRSPLRSRTREGALVVPLDMGVYSSRALNAGPSLEQTDSFVPFGEGQESSSLAIHSELLEAERELVLSYRHSAMTATERLRSMTEQENQIGAGWKRLGEALSSLFNFEKDVESTKLLDLSDADKKKKIKHPYRKLGKGTVDDLLRAVVRQRLDRSTPCLSILSAMLSAYVGDLSAVAPSIKAYMDAITQLAHLDQVLESSERQALGHHRKNSRKRSDWSDSINALASNFDDVKKKVTRSFSTNSTETSTVDPETADSQRKQFEGRVRENERMLRESVTALCKATPIRAARMAHMFLSSEAAQAQLLNSSALSMRAKMNVADQKTIAGIKKQHIIDNKEDNKFELGLIKRIVEIGSPKKPVMQPEFDENGFPIIQDVETENSDEMRRDRAMELARERAGMWDSDLAMAIMEACGIQDAEVQVEETTRDLRRVRRQAIGLRENVDRCSDAIKVLRKVVFREEADFDDGVSVHTGHPVQPVHETRNEFWDDMSAVFSAAMNPPSNRKPRSMLPSVSLLGSAGIATNDPTGWVSAKRNGKCREASQTYLDTKDCSLNSFLNDLEVMLHDYEHRIECIESFVYMQCVGIQLEKHFSMKRTDALTAFEKKTDITTAINIANRKKLPRLVAELQAKMEKVAPNVSATTVKESKESHLLSKQLKTELSDLANRRFQRVRECSLDRVVSIITAWAKYEETAAKEEIKAVGGALDEIEKTLKLINVKADGISHALFAPGKKGKP</sequence>
<dbReference type="EMBL" id="HBGK01013237">
    <property type="protein sequence ID" value="CAD9277959.1"/>
    <property type="molecule type" value="Transcribed_RNA"/>
</dbReference>
<protein>
    <recommendedName>
        <fullName evidence="4">PX domain-containing protein</fullName>
    </recommendedName>
</protein>
<feature type="region of interest" description="Disordered" evidence="2">
    <location>
        <begin position="1"/>
        <end position="92"/>
    </location>
</feature>
<feature type="region of interest" description="Disordered" evidence="2">
    <location>
        <begin position="374"/>
        <end position="397"/>
    </location>
</feature>
<feature type="compositionally biased region" description="Basic residues" evidence="2">
    <location>
        <begin position="10"/>
        <end position="28"/>
    </location>
</feature>
<proteinExistence type="predicted"/>
<feature type="compositionally biased region" description="Polar residues" evidence="2">
    <location>
        <begin position="625"/>
        <end position="638"/>
    </location>
</feature>
<evidence type="ECO:0000313" key="3">
    <source>
        <dbReference type="EMBL" id="CAD9277959.1"/>
    </source>
</evidence>
<evidence type="ECO:0000256" key="2">
    <source>
        <dbReference type="SAM" id="MobiDB-lite"/>
    </source>
</evidence>
<keyword evidence="1" id="KW-0175">Coiled coil</keyword>